<comment type="subcellular location">
    <subcellularLocation>
        <location evidence="1 8">Cell outer membrane</location>
        <topology evidence="1 8">Multi-pass membrane protein</topology>
    </subcellularLocation>
</comment>
<evidence type="ECO:0000259" key="10">
    <source>
        <dbReference type="Pfam" id="PF00593"/>
    </source>
</evidence>
<keyword evidence="4 8" id="KW-0812">Transmembrane</keyword>
<dbReference type="PATRIC" id="fig|1736674.3.peg.2012"/>
<name>A0A0P0DBS1_9FLAO</name>
<dbReference type="AlphaFoldDB" id="A0A0P0DBS1"/>
<evidence type="ECO:0000256" key="3">
    <source>
        <dbReference type="ARBA" id="ARBA00022452"/>
    </source>
</evidence>
<dbReference type="Gene3D" id="2.60.40.1120">
    <property type="entry name" value="Carboxypeptidase-like, regulatory domain"/>
    <property type="match status" value="1"/>
</dbReference>
<dbReference type="InterPro" id="IPR000531">
    <property type="entry name" value="Beta-barrel_TonB"/>
</dbReference>
<dbReference type="Gene3D" id="2.170.130.10">
    <property type="entry name" value="TonB-dependent receptor, plug domain"/>
    <property type="match status" value="1"/>
</dbReference>
<feature type="domain" description="TonB-dependent receptor-like beta-barrel" evidence="10">
    <location>
        <begin position="496"/>
        <end position="903"/>
    </location>
</feature>
<dbReference type="InterPro" id="IPR012910">
    <property type="entry name" value="Plug_dom"/>
</dbReference>
<evidence type="ECO:0000256" key="2">
    <source>
        <dbReference type="ARBA" id="ARBA00022448"/>
    </source>
</evidence>
<evidence type="ECO:0000256" key="9">
    <source>
        <dbReference type="RuleBase" id="RU003357"/>
    </source>
</evidence>
<dbReference type="InterPro" id="IPR008969">
    <property type="entry name" value="CarboxyPept-like_regulatory"/>
</dbReference>
<sequence length="1132" mass="126469">MRTFIFLMCTTVFCFNTENTFSQETVIIEKDQLVEVDQVFKIIKKQTELNFIYPKGLFKNTPKIQLKKGEIQASKLIADVLEKSHFNFKLTENNTIIINKVKAVEKITIQENVISGSVLEETGQPLPGVNIIVEGTSTGTQSDFDGNYSIKAKKGDVLIFSYVGFQSQKITVSEANTINLVLKEEASALDEVVVIGYGTQKKSNLTAAIATVDTKELENRPVNSITDMLGASVPGLNINVGSSAVTDNPSINLRGFTGLNSSGSPLIIVDGVPLDNPDDIKYVNPNDVDNISILKDASATAIYGSRAPNGAILITTKSGKKGQKMAIEYSSDIRISSPIGLPNSMKGSDYAIWRNNRTENSRIARTYTQETIDRILQYEAGEINTVGIIEPNGKYGSVFTFNASENHLQEAFRDNVFNQTHNLSLSGGSDNTTYFASFNALDAQGNYQSDIDWMKRYVSNIRVNTDIKPWLNVGLNSKYSRQESTRPTISTSGQNDNTFFDNLGFIPTAPAYYDNGTPNEFSIRPNLDGSSGQYENTTDIITTQVTMQLKPVVGLTVNADYTWRVKNSFDKNVELQFGGLDADGTPLPSRRSPRLSTITENSRGWTYHTANFNMNYETSFGKHNINVLAGYNEEVNNYRALTGKNSDFYTTAVQALQTTYGNNVEATDAFNSWAVQGYYGRLHYDYQEKYLIDFSGRYDASSRFAPDSRWAFFPSVAVGYNVAKEDFWPLNDVNHFKFTVQYGESGNQGDASLYSYLPTLGTTNQITTPINGILPPAVTIPPIFADDNTWAKPQNIGFGLEVGMFKNRLTADYNWYQRTVYDQIGPAVQLPEVLGTAPPVQNNSVTETRGWEFNINWRDQFNIKGSPLSYGIRAGISDYIGYVIDYVDNDTGTRNGWTPGQLFGELYGVKSAGIAQNSDQVLQNVLPTTGFYYPGDLFFNDTNGDGLINLNGTGNYWYSEGDRERLGFNYPRYQYNIAMNANWKGFTLSVLFQGVGHQKVYWANKFNFGTFNFMSAEQLERGWWTSDNPDAFYPRAYNYNLNQLRENTVNDQYVNNLAHLRVKNVGLTYNFSEDLISKLRVSKLSITLSGENLGFVFNKSWLPELDPFTIDNNQGRVYPPSRTFALGLKVGI</sequence>
<evidence type="ECO:0000256" key="6">
    <source>
        <dbReference type="ARBA" id="ARBA00023136"/>
    </source>
</evidence>
<protein>
    <submittedName>
        <fullName evidence="12">Uncharacterized protein</fullName>
    </submittedName>
</protein>
<dbReference type="KEGG" id="ahz:APS56_09840"/>
<evidence type="ECO:0000313" key="13">
    <source>
        <dbReference type="Proteomes" id="UP000057981"/>
    </source>
</evidence>
<reference evidence="12 13" key="1">
    <citation type="submission" date="2015-10" db="EMBL/GenBank/DDBJ databases">
        <authorList>
            <person name="Gilbert D.G."/>
        </authorList>
    </citation>
    <scope>NUCLEOTIDE SEQUENCE [LARGE SCALE GENOMIC DNA]</scope>
    <source>
        <strain evidence="13">HZ-22</strain>
    </source>
</reference>
<evidence type="ECO:0000313" key="12">
    <source>
        <dbReference type="EMBL" id="ALJ05400.1"/>
    </source>
</evidence>
<organism evidence="12 13">
    <name type="scientific">Pseudalgibacter alginicilyticus</name>
    <dbReference type="NCBI Taxonomy" id="1736674"/>
    <lineage>
        <taxon>Bacteria</taxon>
        <taxon>Pseudomonadati</taxon>
        <taxon>Bacteroidota</taxon>
        <taxon>Flavobacteriia</taxon>
        <taxon>Flavobacteriales</taxon>
        <taxon>Flavobacteriaceae</taxon>
        <taxon>Pseudalgibacter</taxon>
    </lineage>
</organism>
<dbReference type="Proteomes" id="UP000057981">
    <property type="component" value="Chromosome"/>
</dbReference>
<keyword evidence="2 8" id="KW-0813">Transport</keyword>
<dbReference type="SUPFAM" id="SSF56935">
    <property type="entry name" value="Porins"/>
    <property type="match status" value="1"/>
</dbReference>
<keyword evidence="13" id="KW-1185">Reference proteome</keyword>
<accession>A0A0P0DBS1</accession>
<dbReference type="InterPro" id="IPR036942">
    <property type="entry name" value="Beta-barrel_TonB_sf"/>
</dbReference>
<evidence type="ECO:0000256" key="8">
    <source>
        <dbReference type="PROSITE-ProRule" id="PRU01360"/>
    </source>
</evidence>
<dbReference type="Pfam" id="PF07715">
    <property type="entry name" value="Plug"/>
    <property type="match status" value="1"/>
</dbReference>
<comment type="similarity">
    <text evidence="8 9">Belongs to the TonB-dependent receptor family.</text>
</comment>
<evidence type="ECO:0000256" key="1">
    <source>
        <dbReference type="ARBA" id="ARBA00004571"/>
    </source>
</evidence>
<dbReference type="InterPro" id="IPR039426">
    <property type="entry name" value="TonB-dep_rcpt-like"/>
</dbReference>
<gene>
    <name evidence="12" type="ORF">APS56_09840</name>
</gene>
<dbReference type="GO" id="GO:0009279">
    <property type="term" value="C:cell outer membrane"/>
    <property type="evidence" value="ECO:0007669"/>
    <property type="project" value="UniProtKB-SubCell"/>
</dbReference>
<evidence type="ECO:0000256" key="4">
    <source>
        <dbReference type="ARBA" id="ARBA00022692"/>
    </source>
</evidence>
<dbReference type="NCBIfam" id="TIGR04057">
    <property type="entry name" value="SusC_RagA_signa"/>
    <property type="match status" value="1"/>
</dbReference>
<proteinExistence type="inferred from homology"/>
<keyword evidence="5 9" id="KW-0798">TonB box</keyword>
<dbReference type="EMBL" id="CP012898">
    <property type="protein sequence ID" value="ALJ05400.1"/>
    <property type="molecule type" value="Genomic_DNA"/>
</dbReference>
<keyword evidence="6 8" id="KW-0472">Membrane</keyword>
<evidence type="ECO:0000256" key="7">
    <source>
        <dbReference type="ARBA" id="ARBA00023237"/>
    </source>
</evidence>
<dbReference type="InterPro" id="IPR023996">
    <property type="entry name" value="TonB-dep_OMP_SusC/RagA"/>
</dbReference>
<dbReference type="PROSITE" id="PS52016">
    <property type="entry name" value="TONB_DEPENDENT_REC_3"/>
    <property type="match status" value="1"/>
</dbReference>
<dbReference type="Pfam" id="PF13715">
    <property type="entry name" value="CarbopepD_reg_2"/>
    <property type="match status" value="1"/>
</dbReference>
<dbReference type="Gene3D" id="2.40.170.20">
    <property type="entry name" value="TonB-dependent receptor, beta-barrel domain"/>
    <property type="match status" value="1"/>
</dbReference>
<evidence type="ECO:0000256" key="5">
    <source>
        <dbReference type="ARBA" id="ARBA00023077"/>
    </source>
</evidence>
<evidence type="ECO:0000259" key="11">
    <source>
        <dbReference type="Pfam" id="PF07715"/>
    </source>
</evidence>
<dbReference type="SUPFAM" id="SSF49464">
    <property type="entry name" value="Carboxypeptidase regulatory domain-like"/>
    <property type="match status" value="1"/>
</dbReference>
<keyword evidence="3 8" id="KW-1134">Transmembrane beta strand</keyword>
<feature type="domain" description="TonB-dependent receptor plug" evidence="11">
    <location>
        <begin position="202"/>
        <end position="311"/>
    </location>
</feature>
<dbReference type="InterPro" id="IPR037066">
    <property type="entry name" value="Plug_dom_sf"/>
</dbReference>
<dbReference type="InterPro" id="IPR023997">
    <property type="entry name" value="TonB-dep_OMP_SusC/RagA_CS"/>
</dbReference>
<dbReference type="STRING" id="1736674.APS56_09840"/>
<dbReference type="NCBIfam" id="TIGR04056">
    <property type="entry name" value="OMP_RagA_SusC"/>
    <property type="match status" value="1"/>
</dbReference>
<keyword evidence="7 8" id="KW-0998">Cell outer membrane</keyword>
<dbReference type="Pfam" id="PF00593">
    <property type="entry name" value="TonB_dep_Rec_b-barrel"/>
    <property type="match status" value="1"/>
</dbReference>
<dbReference type="FunFam" id="2.60.40.1120:FF:000003">
    <property type="entry name" value="Outer membrane protein Omp121"/>
    <property type="match status" value="1"/>
</dbReference>